<dbReference type="CDD" id="cd02976">
    <property type="entry name" value="NrdH"/>
    <property type="match status" value="1"/>
</dbReference>
<proteinExistence type="predicted"/>
<name>A0A7Y2PZR6_9MICO</name>
<protein>
    <recommendedName>
        <fullName evidence="2">Glutaredoxin domain-containing protein</fullName>
    </recommendedName>
</protein>
<dbReference type="InterPro" id="IPR036249">
    <property type="entry name" value="Thioredoxin-like_sf"/>
</dbReference>
<evidence type="ECO:0000256" key="1">
    <source>
        <dbReference type="SAM" id="MobiDB-lite"/>
    </source>
</evidence>
<dbReference type="Pfam" id="PF00462">
    <property type="entry name" value="Glutaredoxin"/>
    <property type="match status" value="1"/>
</dbReference>
<feature type="domain" description="Glutaredoxin" evidence="2">
    <location>
        <begin position="1"/>
        <end position="57"/>
    </location>
</feature>
<keyword evidence="4" id="KW-1185">Reference proteome</keyword>
<dbReference type="AlphaFoldDB" id="A0A7Y2PZR6"/>
<feature type="region of interest" description="Disordered" evidence="1">
    <location>
        <begin position="175"/>
        <end position="208"/>
    </location>
</feature>
<dbReference type="SUPFAM" id="SSF50249">
    <property type="entry name" value="Nucleic acid-binding proteins"/>
    <property type="match status" value="1"/>
</dbReference>
<evidence type="ECO:0000259" key="2">
    <source>
        <dbReference type="Pfam" id="PF00462"/>
    </source>
</evidence>
<gene>
    <name evidence="3" type="ORF">HLA99_06895</name>
</gene>
<organism evidence="3 4">
    <name type="scientific">Microbacterium ulmi</name>
    <dbReference type="NCBI Taxonomy" id="179095"/>
    <lineage>
        <taxon>Bacteria</taxon>
        <taxon>Bacillati</taxon>
        <taxon>Actinomycetota</taxon>
        <taxon>Actinomycetes</taxon>
        <taxon>Micrococcales</taxon>
        <taxon>Microbacteriaceae</taxon>
        <taxon>Microbacterium</taxon>
    </lineage>
</organism>
<accession>A0A7Y2PZR6</accession>
<dbReference type="InterPro" id="IPR012340">
    <property type="entry name" value="NA-bd_OB-fold"/>
</dbReference>
<dbReference type="InterPro" id="IPR002109">
    <property type="entry name" value="Glutaredoxin"/>
</dbReference>
<dbReference type="SUPFAM" id="SSF52833">
    <property type="entry name" value="Thioredoxin-like"/>
    <property type="match status" value="1"/>
</dbReference>
<dbReference type="Proteomes" id="UP000543598">
    <property type="component" value="Unassembled WGS sequence"/>
</dbReference>
<reference evidence="3 4" key="1">
    <citation type="submission" date="2020-05" db="EMBL/GenBank/DDBJ databases">
        <title>MicrobeNet Type strains.</title>
        <authorList>
            <person name="Nicholson A.C."/>
        </authorList>
    </citation>
    <scope>NUCLEOTIDE SEQUENCE [LARGE SCALE GENOMIC DNA]</scope>
    <source>
        <strain evidence="3 4">JCM 14282</strain>
    </source>
</reference>
<evidence type="ECO:0000313" key="3">
    <source>
        <dbReference type="EMBL" id="NNH03578.1"/>
    </source>
</evidence>
<dbReference type="EMBL" id="JABEMB010000007">
    <property type="protein sequence ID" value="NNH03578.1"/>
    <property type="molecule type" value="Genomic_DNA"/>
</dbReference>
<comment type="caution">
    <text evidence="3">The sequence shown here is derived from an EMBL/GenBank/DDBJ whole genome shotgun (WGS) entry which is preliminary data.</text>
</comment>
<sequence length="224" mass="24311">MYTTGPQCIRCTRTKRVLKDKGVPFIEVDIRENPAAREYVVEDLGCTEAPVVVVSDEDHWSGFRPDQIGLASDPETQQAGRVSITKFTVLENTAEYRGTERVEGLKPLAHAVEAKFELGAGAAASLRKGDAVIVIGHERDASFEGENGIVYRRIIDASHIGPDLGNATAVAFPQPSRQLNTQKKGRTELAPSSHARTGEMSGAPDRIPLWEGTRATAPMSAMTR</sequence>
<evidence type="ECO:0000313" key="4">
    <source>
        <dbReference type="Proteomes" id="UP000543598"/>
    </source>
</evidence>
<dbReference type="PROSITE" id="PS51354">
    <property type="entry name" value="GLUTAREDOXIN_2"/>
    <property type="match status" value="1"/>
</dbReference>
<dbReference type="Gene3D" id="2.40.50.140">
    <property type="entry name" value="Nucleic acid-binding proteins"/>
    <property type="match status" value="1"/>
</dbReference>
<dbReference type="Gene3D" id="3.40.30.10">
    <property type="entry name" value="Glutaredoxin"/>
    <property type="match status" value="1"/>
</dbReference>